<dbReference type="RefSeq" id="WP_049725709.1">
    <property type="nucleotide sequence ID" value="NZ_CP012154.1"/>
</dbReference>
<protein>
    <submittedName>
        <fullName evidence="1">Uncharacterized protein</fullName>
    </submittedName>
</protein>
<evidence type="ECO:0000313" key="2">
    <source>
        <dbReference type="Proteomes" id="UP000066624"/>
    </source>
</evidence>
<dbReference type="KEGG" id="wma:WM2015_1758"/>
<dbReference type="Proteomes" id="UP000066624">
    <property type="component" value="Chromosome"/>
</dbReference>
<evidence type="ECO:0000313" key="1">
    <source>
        <dbReference type="EMBL" id="AKS42125.1"/>
    </source>
</evidence>
<dbReference type="EMBL" id="CP012154">
    <property type="protein sequence ID" value="AKS42125.1"/>
    <property type="molecule type" value="Genomic_DNA"/>
</dbReference>
<keyword evidence="2" id="KW-1185">Reference proteome</keyword>
<reference evidence="1 2" key="1">
    <citation type="submission" date="2015-07" db="EMBL/GenBank/DDBJ databases">
        <authorList>
            <person name="Noorani M."/>
        </authorList>
    </citation>
    <scope>NUCLEOTIDE SEQUENCE [LARGE SCALE GENOMIC DNA]</scope>
    <source>
        <strain evidence="1 2">KCTC 42284</strain>
    </source>
</reference>
<organism evidence="1 2">
    <name type="scientific">Wenzhouxiangella marina</name>
    <dbReference type="NCBI Taxonomy" id="1579979"/>
    <lineage>
        <taxon>Bacteria</taxon>
        <taxon>Pseudomonadati</taxon>
        <taxon>Pseudomonadota</taxon>
        <taxon>Gammaproteobacteria</taxon>
        <taxon>Chromatiales</taxon>
        <taxon>Wenzhouxiangellaceae</taxon>
        <taxon>Wenzhouxiangella</taxon>
    </lineage>
</organism>
<accession>A0A0K0XWS8</accession>
<gene>
    <name evidence="1" type="ORF">WM2015_1758</name>
</gene>
<dbReference type="AlphaFoldDB" id="A0A0K0XWS8"/>
<sequence length="69" mass="8218">MNFFSALVAIVSIAAIVQIAKYWIESRRGHAEDHQRLDAIEKELRERIETLERLVTDQREKLRRQIDEL</sequence>
<proteinExistence type="predicted"/>
<name>A0A0K0XWS8_9GAMM</name>
<dbReference type="STRING" id="1579979.WM2015_1758"/>